<dbReference type="PROSITE" id="PS50005">
    <property type="entry name" value="TPR"/>
    <property type="match status" value="2"/>
</dbReference>
<proteinExistence type="predicted"/>
<organism evidence="4 5">
    <name type="scientific">Adineta steineri</name>
    <dbReference type="NCBI Taxonomy" id="433720"/>
    <lineage>
        <taxon>Eukaryota</taxon>
        <taxon>Metazoa</taxon>
        <taxon>Spiralia</taxon>
        <taxon>Gnathifera</taxon>
        <taxon>Rotifera</taxon>
        <taxon>Eurotatoria</taxon>
        <taxon>Bdelloidea</taxon>
        <taxon>Adinetida</taxon>
        <taxon>Adinetidae</taxon>
        <taxon>Adineta</taxon>
    </lineage>
</organism>
<evidence type="ECO:0000256" key="2">
    <source>
        <dbReference type="ARBA" id="ARBA00022803"/>
    </source>
</evidence>
<dbReference type="EMBL" id="CAJOAY010000448">
    <property type="protein sequence ID" value="CAF3667722.1"/>
    <property type="molecule type" value="Genomic_DNA"/>
</dbReference>
<dbReference type="Gene3D" id="3.90.176.10">
    <property type="entry name" value="Toxin ADP-ribosyltransferase, Chain A, domain 1"/>
    <property type="match status" value="1"/>
</dbReference>
<evidence type="ECO:0000313" key="4">
    <source>
        <dbReference type="EMBL" id="CAF3667722.1"/>
    </source>
</evidence>
<dbReference type="Gene3D" id="1.25.40.10">
    <property type="entry name" value="Tetratricopeptide repeat domain"/>
    <property type="match status" value="2"/>
</dbReference>
<evidence type="ECO:0000256" key="1">
    <source>
        <dbReference type="ARBA" id="ARBA00022737"/>
    </source>
</evidence>
<evidence type="ECO:0000313" key="5">
    <source>
        <dbReference type="Proteomes" id="UP000663881"/>
    </source>
</evidence>
<dbReference type="SMART" id="SM00028">
    <property type="entry name" value="TPR"/>
    <property type="match status" value="5"/>
</dbReference>
<name>A0A818SM66_9BILA</name>
<accession>A0A818SM66</accession>
<feature type="repeat" description="TPR" evidence="3">
    <location>
        <begin position="464"/>
        <end position="497"/>
    </location>
</feature>
<dbReference type="InterPro" id="IPR019734">
    <property type="entry name" value="TPR_rpt"/>
</dbReference>
<sequence length="648" mass="76451">MGGSGSKQTHLPLTSVTSNRRIVQNFLLVWLDSDIDEIKEDYRDAITHLRRIVNAINLFTDIDQCINFLNEIKNEKVFLIVSDTLGKAIMPSIHEISQLDSIYIFCKTQTNHDQWTKQWTKQWSKIKGTFTQILLLCESLKQAAQNCDKNSISMSFVSTHDDVLKQDINQLDPSFMYTQILKEIILEITYDQRFRKDLASYCRELYVDNNHELKNINKFEREYHYHTPIWWYTHDCCIYSMLNRALRNQEVDTIIKMGFFIQDLHRYIERLHKKQYLNHRHRKSKSFIVYRGQTLSKFDFDKLIKTKGGLLSFNNFLSTTKERKISLNFTRHAIKSNSKSIGILFKMIINPSILSAPFASLNKYSYYKDSEQEILFSMHTIFRINDIIQVDDDEYNDIWQVELILTNDNDKQLSILTEKIRQETQEKIGWPRLGNLLIGLGNYNAAEEVYDILLKLPGNDIEKAYLYHQIGVIKDNQYHYTEAISFYKKSLDIYKENFQAHHPLLATCYKSIALVCNNMKDYSNALFFHHKALEIEEYILPPTHHSLATSYNNIGVTLHHTEEYKLSLLYYQKTLEICKKIFPKNHPMFAKCYNNIGLVYQSMNDYSQALLYHEHAVEIGQQSLHTNHPHLQLYKDNLEFVKKKLNEE</sequence>
<dbReference type="InterPro" id="IPR011990">
    <property type="entry name" value="TPR-like_helical_dom_sf"/>
</dbReference>
<dbReference type="Proteomes" id="UP000663881">
    <property type="component" value="Unassembled WGS sequence"/>
</dbReference>
<dbReference type="SUPFAM" id="SSF56399">
    <property type="entry name" value="ADP-ribosylation"/>
    <property type="match status" value="1"/>
</dbReference>
<gene>
    <name evidence="4" type="ORF">OKA104_LOCUS10208</name>
</gene>
<dbReference type="Pfam" id="PF13424">
    <property type="entry name" value="TPR_12"/>
    <property type="match status" value="2"/>
</dbReference>
<keyword evidence="1" id="KW-0677">Repeat</keyword>
<dbReference type="PROSITE" id="PS51996">
    <property type="entry name" value="TR_MART"/>
    <property type="match status" value="1"/>
</dbReference>
<dbReference type="SUPFAM" id="SSF48452">
    <property type="entry name" value="TPR-like"/>
    <property type="match status" value="2"/>
</dbReference>
<dbReference type="PANTHER" id="PTHR45641">
    <property type="entry name" value="TETRATRICOPEPTIDE REPEAT PROTEIN (AFU_ORTHOLOGUE AFUA_6G03870)"/>
    <property type="match status" value="1"/>
</dbReference>
<feature type="repeat" description="TPR" evidence="3">
    <location>
        <begin position="590"/>
        <end position="623"/>
    </location>
</feature>
<dbReference type="AlphaFoldDB" id="A0A818SM66"/>
<reference evidence="4" key="1">
    <citation type="submission" date="2021-02" db="EMBL/GenBank/DDBJ databases">
        <authorList>
            <person name="Nowell W R."/>
        </authorList>
    </citation>
    <scope>NUCLEOTIDE SEQUENCE</scope>
</reference>
<comment type="caution">
    <text evidence="4">The sequence shown here is derived from an EMBL/GenBank/DDBJ whole genome shotgun (WGS) entry which is preliminary data.</text>
</comment>
<dbReference type="PANTHER" id="PTHR45641:SF1">
    <property type="entry name" value="AAA+ ATPASE DOMAIN-CONTAINING PROTEIN"/>
    <property type="match status" value="1"/>
</dbReference>
<keyword evidence="2 3" id="KW-0802">TPR repeat</keyword>
<evidence type="ECO:0000256" key="3">
    <source>
        <dbReference type="PROSITE-ProRule" id="PRU00339"/>
    </source>
</evidence>
<protein>
    <submittedName>
        <fullName evidence="4">Uncharacterized protein</fullName>
    </submittedName>
</protein>